<dbReference type="PANTHER" id="PTHR19303">
    <property type="entry name" value="TRANSPOSON"/>
    <property type="match status" value="1"/>
</dbReference>
<dbReference type="Pfam" id="PF03184">
    <property type="entry name" value="DDE_1"/>
    <property type="match status" value="1"/>
</dbReference>
<dbReference type="InterPro" id="IPR050863">
    <property type="entry name" value="CenT-Element_Derived"/>
</dbReference>
<protein>
    <recommendedName>
        <fullName evidence="1">DDE-1 domain-containing protein</fullName>
    </recommendedName>
</protein>
<evidence type="ECO:0000313" key="3">
    <source>
        <dbReference type="Proteomes" id="UP000179807"/>
    </source>
</evidence>
<sequence>MDINQNRHPNQDLKKPHTLDDVDIHCRENPDIHSFFQRVVESYEFCNAESEREQVIYVKERAEREGLKSISYQVIADFFTFPSKSTVQHHLGKVNDEAGRLGAKRLLTNDQHREIVWFVNELTSNNNPPTFEDLRDHLIRKYDLVLKLESIRHYISYSSDFKAIDGVQKNSCRVHYNQNELDNFFAELEELLSIAKIPGEFIFNIDEMGHSEYTDSHTRRVIVNSQFVGYKTDVPVRRNSKRSSMLAGVSADGSCLKPLIIVERETIERELLDSGYTPDKIIINHSKKGFITTQNFMNWSESFFIEIRKKRSLVNYDGPALLLMDGLSVHGNSEFQEMCNENNVIIKFIPAHTSDQIQVLDLGIFANQKRWMHNLNYDDEYTWQTMQVMRMFDSFRMACSPKNIIAAFRRAGMISTYNIKTRVYDVTIDRRYATEVGHWEYQKPVFKPNKNRIQLPI</sequence>
<keyword evidence="3" id="KW-1185">Reference proteome</keyword>
<dbReference type="VEuPathDB" id="TrichDB:TRFO_34068"/>
<feature type="domain" description="DDE-1" evidence="1">
    <location>
        <begin position="242"/>
        <end position="370"/>
    </location>
</feature>
<dbReference type="GO" id="GO:0003677">
    <property type="term" value="F:DNA binding"/>
    <property type="evidence" value="ECO:0007669"/>
    <property type="project" value="TreeGrafter"/>
</dbReference>
<reference evidence="2" key="1">
    <citation type="submission" date="2016-10" db="EMBL/GenBank/DDBJ databases">
        <authorList>
            <person name="Benchimol M."/>
            <person name="Almeida L.G."/>
            <person name="Vasconcelos A.T."/>
            <person name="Perreira-Neves A."/>
            <person name="Rosa I.A."/>
            <person name="Tasca T."/>
            <person name="Bogo M.R."/>
            <person name="de Souza W."/>
        </authorList>
    </citation>
    <scope>NUCLEOTIDE SEQUENCE [LARGE SCALE GENOMIC DNA]</scope>
    <source>
        <strain evidence="2">K</strain>
    </source>
</reference>
<accession>A0A1J4JQK4</accession>
<proteinExistence type="predicted"/>
<dbReference type="AlphaFoldDB" id="A0A1J4JQK4"/>
<dbReference type="Proteomes" id="UP000179807">
    <property type="component" value="Unassembled WGS sequence"/>
</dbReference>
<evidence type="ECO:0000313" key="2">
    <source>
        <dbReference type="EMBL" id="OHS99516.1"/>
    </source>
</evidence>
<evidence type="ECO:0000259" key="1">
    <source>
        <dbReference type="Pfam" id="PF03184"/>
    </source>
</evidence>
<dbReference type="Gene3D" id="3.30.420.10">
    <property type="entry name" value="Ribonuclease H-like superfamily/Ribonuclease H"/>
    <property type="match status" value="1"/>
</dbReference>
<dbReference type="GeneID" id="94844153"/>
<comment type="caution">
    <text evidence="2">The sequence shown here is derived from an EMBL/GenBank/DDBJ whole genome shotgun (WGS) entry which is preliminary data.</text>
</comment>
<dbReference type="InterPro" id="IPR036397">
    <property type="entry name" value="RNaseH_sf"/>
</dbReference>
<dbReference type="RefSeq" id="XP_068352653.1">
    <property type="nucleotide sequence ID" value="XM_068509449.1"/>
</dbReference>
<name>A0A1J4JQK4_9EUKA</name>
<dbReference type="GO" id="GO:0005634">
    <property type="term" value="C:nucleus"/>
    <property type="evidence" value="ECO:0007669"/>
    <property type="project" value="TreeGrafter"/>
</dbReference>
<gene>
    <name evidence="2" type="ORF">TRFO_34068</name>
</gene>
<organism evidence="2 3">
    <name type="scientific">Tritrichomonas foetus</name>
    <dbReference type="NCBI Taxonomy" id="1144522"/>
    <lineage>
        <taxon>Eukaryota</taxon>
        <taxon>Metamonada</taxon>
        <taxon>Parabasalia</taxon>
        <taxon>Tritrichomonadida</taxon>
        <taxon>Tritrichomonadidae</taxon>
        <taxon>Tritrichomonas</taxon>
    </lineage>
</organism>
<dbReference type="PANTHER" id="PTHR19303:SF74">
    <property type="entry name" value="POGO TRANSPOSABLE ELEMENT WITH KRAB DOMAIN"/>
    <property type="match status" value="1"/>
</dbReference>
<dbReference type="OrthoDB" id="4510550at2759"/>
<dbReference type="InterPro" id="IPR004875">
    <property type="entry name" value="DDE_SF_endonuclease_dom"/>
</dbReference>
<dbReference type="EMBL" id="MLAK01001002">
    <property type="protein sequence ID" value="OHS99516.1"/>
    <property type="molecule type" value="Genomic_DNA"/>
</dbReference>